<feature type="non-terminal residue" evidence="2">
    <location>
        <position position="1"/>
    </location>
</feature>
<name>A0A146K836_9EUKA</name>
<dbReference type="PROSITE" id="PS00139">
    <property type="entry name" value="THIOL_PROTEASE_CYS"/>
    <property type="match status" value="1"/>
</dbReference>
<dbReference type="SUPFAM" id="SSF54001">
    <property type="entry name" value="Cysteine proteinases"/>
    <property type="match status" value="1"/>
</dbReference>
<dbReference type="AlphaFoldDB" id="A0A146K836"/>
<proteinExistence type="predicted"/>
<dbReference type="EMBL" id="GDID01003584">
    <property type="protein sequence ID" value="JAP93022.1"/>
    <property type="molecule type" value="Transcribed_RNA"/>
</dbReference>
<dbReference type="InterPro" id="IPR038765">
    <property type="entry name" value="Papain-like_cys_pep_sf"/>
</dbReference>
<accession>A0A146K836</accession>
<evidence type="ECO:0000313" key="2">
    <source>
        <dbReference type="EMBL" id="JAP93022.1"/>
    </source>
</evidence>
<dbReference type="Gene3D" id="3.90.70.10">
    <property type="entry name" value="Cysteine proteinases"/>
    <property type="match status" value="1"/>
</dbReference>
<organism evidence="2">
    <name type="scientific">Trepomonas sp. PC1</name>
    <dbReference type="NCBI Taxonomy" id="1076344"/>
    <lineage>
        <taxon>Eukaryota</taxon>
        <taxon>Metamonada</taxon>
        <taxon>Diplomonadida</taxon>
        <taxon>Hexamitidae</taxon>
        <taxon>Hexamitinae</taxon>
        <taxon>Trepomonas</taxon>
    </lineage>
</organism>
<dbReference type="InterPro" id="IPR000668">
    <property type="entry name" value="Peptidase_C1A_C"/>
</dbReference>
<dbReference type="GO" id="GO:0008234">
    <property type="term" value="F:cysteine-type peptidase activity"/>
    <property type="evidence" value="ECO:0007669"/>
    <property type="project" value="InterPro"/>
</dbReference>
<feature type="domain" description="Peptidase C1A papain C-terminal" evidence="1">
    <location>
        <begin position="27"/>
        <end position="62"/>
    </location>
</feature>
<reference evidence="2" key="1">
    <citation type="submission" date="2015-07" db="EMBL/GenBank/DDBJ databases">
        <title>Adaptation to a free-living lifestyle via gene acquisitions in the diplomonad Trepomonas sp. PC1.</title>
        <authorList>
            <person name="Xu F."/>
            <person name="Jerlstrom-Hultqvist J."/>
            <person name="Kolisko M."/>
            <person name="Simpson A.G.B."/>
            <person name="Roger A.J."/>
            <person name="Svard S.G."/>
            <person name="Andersson J.O."/>
        </authorList>
    </citation>
    <scope>NUCLEOTIDE SEQUENCE</scope>
    <source>
        <strain evidence="2">PC1</strain>
    </source>
</reference>
<gene>
    <name evidence="2" type="ORF">TPC1_14852</name>
</gene>
<dbReference type="InterPro" id="IPR000169">
    <property type="entry name" value="Pept_cys_AS"/>
</dbReference>
<feature type="non-terminal residue" evidence="2">
    <location>
        <position position="94"/>
    </location>
</feature>
<protein>
    <submittedName>
        <fullName evidence="2">Cathepsin L</fullName>
    </submittedName>
</protein>
<dbReference type="Pfam" id="PF00112">
    <property type="entry name" value="Peptidase_C1"/>
    <property type="match status" value="1"/>
</dbReference>
<dbReference type="GO" id="GO:0006508">
    <property type="term" value="P:proteolysis"/>
    <property type="evidence" value="ECO:0007669"/>
    <property type="project" value="InterPro"/>
</dbReference>
<sequence>TVKIKTFSLIADPIQPLQNVYSSVSLKEANLLTNVMDQQYCGLCWAFATISSLENAMLLDYNSLPTFWKSQSINLSQIFMAVNDFNGSNRYCDG</sequence>
<evidence type="ECO:0000259" key="1">
    <source>
        <dbReference type="Pfam" id="PF00112"/>
    </source>
</evidence>